<organism evidence="1 2">
    <name type="scientific">Aspergillus keveii</name>
    <dbReference type="NCBI Taxonomy" id="714993"/>
    <lineage>
        <taxon>Eukaryota</taxon>
        <taxon>Fungi</taxon>
        <taxon>Dikarya</taxon>
        <taxon>Ascomycota</taxon>
        <taxon>Pezizomycotina</taxon>
        <taxon>Eurotiomycetes</taxon>
        <taxon>Eurotiomycetidae</taxon>
        <taxon>Eurotiales</taxon>
        <taxon>Aspergillaceae</taxon>
        <taxon>Aspergillus</taxon>
        <taxon>Aspergillus subgen. Nidulantes</taxon>
    </lineage>
</organism>
<sequence>MTTYFKTSTHVRPFDLTRDNGIAQEAIDLCLGLEDFFKLLSRRSETLSLLIQQLQCQVSYGQHNNIVSQDSENLETVTDKIDAMLDLQLEILFRIQEMLLKLAFLVGQEGRATATRARL</sequence>
<comment type="caution">
    <text evidence="1">The sequence shown here is derived from an EMBL/GenBank/DDBJ whole genome shotgun (WGS) entry which is preliminary data.</text>
</comment>
<accession>A0ABR4GHY0</accession>
<reference evidence="1 2" key="1">
    <citation type="submission" date="2024-07" db="EMBL/GenBank/DDBJ databases">
        <title>Section-level genome sequencing and comparative genomics of Aspergillus sections Usti and Cavernicolus.</title>
        <authorList>
            <consortium name="Lawrence Berkeley National Laboratory"/>
            <person name="Nybo J.L."/>
            <person name="Vesth T.C."/>
            <person name="Theobald S."/>
            <person name="Frisvad J.C."/>
            <person name="Larsen T.O."/>
            <person name="Kjaerboelling I."/>
            <person name="Rothschild-Mancinelli K."/>
            <person name="Lyhne E.K."/>
            <person name="Kogle M.E."/>
            <person name="Barry K."/>
            <person name="Clum A."/>
            <person name="Na H."/>
            <person name="Ledsgaard L."/>
            <person name="Lin J."/>
            <person name="Lipzen A."/>
            <person name="Kuo A."/>
            <person name="Riley R."/>
            <person name="Mondo S."/>
            <person name="Labutti K."/>
            <person name="Haridas S."/>
            <person name="Pangalinan J."/>
            <person name="Salamov A.A."/>
            <person name="Simmons B.A."/>
            <person name="Magnuson J.K."/>
            <person name="Chen J."/>
            <person name="Drula E."/>
            <person name="Henrissat B."/>
            <person name="Wiebenga A."/>
            <person name="Lubbers R.J."/>
            <person name="Gomes A.C."/>
            <person name="Makela M.R."/>
            <person name="Stajich J."/>
            <person name="Grigoriev I.V."/>
            <person name="Mortensen U.H."/>
            <person name="De Vries R.P."/>
            <person name="Baker S.E."/>
            <person name="Andersen M.R."/>
        </authorList>
    </citation>
    <scope>NUCLEOTIDE SEQUENCE [LARGE SCALE GENOMIC DNA]</scope>
    <source>
        <strain evidence="1 2">CBS 209.92</strain>
    </source>
</reference>
<proteinExistence type="predicted"/>
<gene>
    <name evidence="1" type="ORF">BJX66DRAFT_334031</name>
</gene>
<evidence type="ECO:0000313" key="1">
    <source>
        <dbReference type="EMBL" id="KAL2798669.1"/>
    </source>
</evidence>
<keyword evidence="2" id="KW-1185">Reference proteome</keyword>
<dbReference type="Proteomes" id="UP001610563">
    <property type="component" value="Unassembled WGS sequence"/>
</dbReference>
<evidence type="ECO:0000313" key="2">
    <source>
        <dbReference type="Proteomes" id="UP001610563"/>
    </source>
</evidence>
<protein>
    <submittedName>
        <fullName evidence="1">Uncharacterized protein</fullName>
    </submittedName>
</protein>
<name>A0ABR4GHY0_9EURO</name>
<dbReference type="EMBL" id="JBFTWV010000012">
    <property type="protein sequence ID" value="KAL2798669.1"/>
    <property type="molecule type" value="Genomic_DNA"/>
</dbReference>